<dbReference type="KEGG" id="aaco:K1I37_17130"/>
<name>A0A9E6ZEN4_ALIAG</name>
<feature type="domain" description="GH18" evidence="1">
    <location>
        <begin position="1"/>
        <end position="141"/>
    </location>
</feature>
<dbReference type="OrthoDB" id="9769314at2"/>
<protein>
    <submittedName>
        <fullName evidence="2">Glycosyl hydrolase family 18 protein</fullName>
    </submittedName>
</protein>
<dbReference type="PANTHER" id="PTHR46066:SF2">
    <property type="entry name" value="CHITINASE DOMAIN-CONTAINING PROTEIN 1"/>
    <property type="match status" value="1"/>
</dbReference>
<dbReference type="EMBL" id="CP080467">
    <property type="protein sequence ID" value="UNO48372.1"/>
    <property type="molecule type" value="Genomic_DNA"/>
</dbReference>
<dbReference type="RefSeq" id="WP_031218848.1">
    <property type="nucleotide sequence ID" value="NZ_AURB01000141.1"/>
</dbReference>
<gene>
    <name evidence="2" type="ORF">K1I37_17130</name>
</gene>
<dbReference type="Pfam" id="PF00704">
    <property type="entry name" value="Glyco_hydro_18"/>
    <property type="match status" value="1"/>
</dbReference>
<dbReference type="GO" id="GO:0016787">
    <property type="term" value="F:hydrolase activity"/>
    <property type="evidence" value="ECO:0007669"/>
    <property type="project" value="UniProtKB-KW"/>
</dbReference>
<dbReference type="GO" id="GO:0012505">
    <property type="term" value="C:endomembrane system"/>
    <property type="evidence" value="ECO:0007669"/>
    <property type="project" value="TreeGrafter"/>
</dbReference>
<dbReference type="Proteomes" id="UP000829401">
    <property type="component" value="Chromosome"/>
</dbReference>
<dbReference type="AlphaFoldDB" id="A0A9E6ZEN4"/>
<dbReference type="InterPro" id="IPR017853">
    <property type="entry name" value="GH"/>
</dbReference>
<accession>A0A9E6ZEN4</accession>
<dbReference type="SUPFAM" id="SSF51445">
    <property type="entry name" value="(Trans)glycosidases"/>
    <property type="match status" value="1"/>
</dbReference>
<evidence type="ECO:0000313" key="3">
    <source>
        <dbReference type="Proteomes" id="UP000829401"/>
    </source>
</evidence>
<dbReference type="GO" id="GO:0005975">
    <property type="term" value="P:carbohydrate metabolic process"/>
    <property type="evidence" value="ECO:0007669"/>
    <property type="project" value="InterPro"/>
</dbReference>
<keyword evidence="3" id="KW-1185">Reference proteome</keyword>
<dbReference type="Gene3D" id="3.10.50.10">
    <property type="match status" value="1"/>
</dbReference>
<dbReference type="PANTHER" id="PTHR46066">
    <property type="entry name" value="CHITINASE DOMAIN-CONTAINING PROTEIN 1 FAMILY MEMBER"/>
    <property type="match status" value="1"/>
</dbReference>
<evidence type="ECO:0000313" key="2">
    <source>
        <dbReference type="EMBL" id="UNO48372.1"/>
    </source>
</evidence>
<organism evidence="2 3">
    <name type="scientific">Alicyclobacillus acidoterrestris (strain ATCC 49025 / DSM 3922 / CIP 106132 / NCIMB 13137 / GD3B)</name>
    <dbReference type="NCBI Taxonomy" id="1356854"/>
    <lineage>
        <taxon>Bacteria</taxon>
        <taxon>Bacillati</taxon>
        <taxon>Bacillota</taxon>
        <taxon>Bacilli</taxon>
        <taxon>Bacillales</taxon>
        <taxon>Alicyclobacillaceae</taxon>
        <taxon>Alicyclobacillus</taxon>
    </lineage>
</organism>
<sequence length="141" mass="15805">MSGPPMAISPVNQIRAVLDYATSVIDPNKILMGFSLYGYDWPLPYVQGRTRASGLSNNDAQNLALAEQSTIQWDRQSESPHFEYTTGSTAHSVWFDDAQSGAIKLSLVDEYGLRGVTVWVLGNEYPQFWYLVGDLYNVTKY</sequence>
<dbReference type="GO" id="GO:0070492">
    <property type="term" value="F:oligosaccharide binding"/>
    <property type="evidence" value="ECO:0007669"/>
    <property type="project" value="TreeGrafter"/>
</dbReference>
<dbReference type="PROSITE" id="PS51910">
    <property type="entry name" value="GH18_2"/>
    <property type="match status" value="1"/>
</dbReference>
<dbReference type="Gene3D" id="3.20.20.80">
    <property type="entry name" value="Glycosidases"/>
    <property type="match status" value="1"/>
</dbReference>
<dbReference type="InterPro" id="IPR029070">
    <property type="entry name" value="Chitinase_insertion_sf"/>
</dbReference>
<evidence type="ECO:0000259" key="1">
    <source>
        <dbReference type="PROSITE" id="PS51910"/>
    </source>
</evidence>
<keyword evidence="2" id="KW-0378">Hydrolase</keyword>
<reference evidence="3" key="1">
    <citation type="journal article" date="2022" name="G3 (Bethesda)">
        <title>Unveiling the complete genome sequence of Alicyclobacillus acidoterrestris DSM 3922T, a taint-producing strain.</title>
        <authorList>
            <person name="Leonardo I.C."/>
            <person name="Barreto Crespo M.T."/>
            <person name="Gaspar F.B."/>
        </authorList>
    </citation>
    <scope>NUCLEOTIDE SEQUENCE [LARGE SCALE GENOMIC DNA]</scope>
    <source>
        <strain evidence="3">DSM 3922</strain>
    </source>
</reference>
<proteinExistence type="predicted"/>
<dbReference type="InterPro" id="IPR001223">
    <property type="entry name" value="Glyco_hydro18_cat"/>
</dbReference>